<protein>
    <submittedName>
        <fullName evidence="3">DVUA0089 family protein</fullName>
    </submittedName>
</protein>
<keyword evidence="4" id="KW-1185">Reference proteome</keyword>
<feature type="domain" description="Ice-binding protein C-terminal" evidence="2">
    <location>
        <begin position="176"/>
        <end position="199"/>
    </location>
</feature>
<proteinExistence type="predicted"/>
<evidence type="ECO:0000259" key="2">
    <source>
        <dbReference type="Pfam" id="PF07589"/>
    </source>
</evidence>
<accession>A0AAW9Q9P5</accession>
<dbReference type="RefSeq" id="WP_332287303.1">
    <property type="nucleotide sequence ID" value="NZ_JAZIBG010000003.1"/>
</dbReference>
<reference evidence="3 4" key="1">
    <citation type="submission" date="2024-02" db="EMBL/GenBank/DDBJ databases">
        <title>Genome sequence of Aquincola sp. MAHUQ-54.</title>
        <authorList>
            <person name="Huq M.A."/>
        </authorList>
    </citation>
    <scope>NUCLEOTIDE SEQUENCE [LARGE SCALE GENOMIC DNA]</scope>
    <source>
        <strain evidence="3 4">MAHUQ-54</strain>
    </source>
</reference>
<keyword evidence="1" id="KW-0732">Signal</keyword>
<dbReference type="Pfam" id="PF07589">
    <property type="entry name" value="PEP-CTERM"/>
    <property type="match status" value="1"/>
</dbReference>
<evidence type="ECO:0000313" key="3">
    <source>
        <dbReference type="EMBL" id="MEF7612404.1"/>
    </source>
</evidence>
<dbReference type="Proteomes" id="UP001336250">
    <property type="component" value="Unassembled WGS sequence"/>
</dbReference>
<evidence type="ECO:0000256" key="1">
    <source>
        <dbReference type="SAM" id="SignalP"/>
    </source>
</evidence>
<sequence>MKYFTQTLSAAAVACALSAVAPAQAAEFSFSGDIAFHNDVVRISFTLLTDATNVRVWTDSYGASSPYGVNFDPITAVWDMSAGGKLLDTNDDDGTIEPGQNDFDSGLVFDELKAGNYLFTIATYPNWNKGEWLSDGFTYDGAAPIALADWDQPSSHFGMGTHWRVHLTGVDAATAPVPEPGSYALMLAGLAAVALRARRSSAVR</sequence>
<comment type="caution">
    <text evidence="3">The sequence shown here is derived from an EMBL/GenBank/DDBJ whole genome shotgun (WGS) entry which is preliminary data.</text>
</comment>
<feature type="signal peptide" evidence="1">
    <location>
        <begin position="1"/>
        <end position="25"/>
    </location>
</feature>
<gene>
    <name evidence="3" type="ORF">V4F39_00690</name>
</gene>
<organism evidence="3 4">
    <name type="scientific">Aquincola agrisoli</name>
    <dbReference type="NCBI Taxonomy" id="3119538"/>
    <lineage>
        <taxon>Bacteria</taxon>
        <taxon>Pseudomonadati</taxon>
        <taxon>Pseudomonadota</taxon>
        <taxon>Betaproteobacteria</taxon>
        <taxon>Burkholderiales</taxon>
        <taxon>Sphaerotilaceae</taxon>
        <taxon>Aquincola</taxon>
    </lineage>
</organism>
<feature type="chain" id="PRO_5043790897" evidence="1">
    <location>
        <begin position="26"/>
        <end position="204"/>
    </location>
</feature>
<dbReference type="NCBIfam" id="NF038127">
    <property type="entry name" value="FDP_fam"/>
    <property type="match status" value="1"/>
</dbReference>
<dbReference type="InterPro" id="IPR013424">
    <property type="entry name" value="Ice-binding_C"/>
</dbReference>
<dbReference type="AlphaFoldDB" id="A0AAW9Q9P5"/>
<dbReference type="PROSITE" id="PS51257">
    <property type="entry name" value="PROKAR_LIPOPROTEIN"/>
    <property type="match status" value="1"/>
</dbReference>
<name>A0AAW9Q9P5_9BURK</name>
<dbReference type="NCBIfam" id="TIGR02595">
    <property type="entry name" value="PEP_CTERM"/>
    <property type="match status" value="1"/>
</dbReference>
<dbReference type="EMBL" id="JAZIBG010000003">
    <property type="protein sequence ID" value="MEF7612404.1"/>
    <property type="molecule type" value="Genomic_DNA"/>
</dbReference>
<evidence type="ECO:0000313" key="4">
    <source>
        <dbReference type="Proteomes" id="UP001336250"/>
    </source>
</evidence>